<dbReference type="SUPFAM" id="SSF50998">
    <property type="entry name" value="Quinoprotein alcohol dehydrogenase-like"/>
    <property type="match status" value="1"/>
</dbReference>
<dbReference type="InterPro" id="IPR050640">
    <property type="entry name" value="Bact_2-comp_sensor_kinase"/>
</dbReference>
<evidence type="ECO:0000256" key="1">
    <source>
        <dbReference type="SAM" id="Phobius"/>
    </source>
</evidence>
<keyword evidence="1" id="KW-0472">Membrane</keyword>
<dbReference type="Gene3D" id="2.60.40.10">
    <property type="entry name" value="Immunoglobulins"/>
    <property type="match status" value="1"/>
</dbReference>
<feature type="domain" description="Signal transduction histidine kinase internal region" evidence="2">
    <location>
        <begin position="791"/>
        <end position="865"/>
    </location>
</feature>
<sequence length="992" mass="114752">MKIYYQHAGNMQEQRQSIILFILTGRKESYNILFRIFLLFFFVGFFPADTIGQTPISVISEYAYRRYTTLDGLPQMLTECIYQDRKGYIWIGSLSGFVRYDGFEFKPFLKGKQENILSFYESPEGEITALGFRRKHLVNKEDTLFSVPFQYKGLLLNNYNSSSLPMGFLILENEEETGREICCITNDSIQSLLKNSLLDLMDNTRKVYLSQNKKIYYIPTEERVYCLKEDGTSLPEINLPEVYSLLESNDHLYLFAADGIYEYANNKIKTKVAYHFLAPDYGVSACADTKGNIFIHDAHNIYRLSQNGKIEHLVDGINLIKQMYIDRESNLWLATYQGVYNFFQMNFKNHILTDKNDILRAIEEDEHENLFAGTLNGQLLQDKKGENMTPLPYSRNKDNYFLPRAARIGDTIFFLGKGDVLACTSQTQCWLNLPTLNYQYLTAYKDSLLIATRQELFITDAKGHIRRKYDGLKGIFCAQSDNQGNIYVGTIYGLVCLQGNFQKGIVLPEENRVCTSIIAKPDGDILFSAGEDLYTLRNDSAVLLHKYGSLIRSIRQTQNNYLVVATINGLHITDTHSMQTMFFNQYNGFTGIEPLAAHIAETEDGTIWIPCVNQTVSFNPQELIYKYNIPPLELISAKSSADNVNWNEIYTENNQNIELDHSQRNLYFSYIAVSHSATGNIRYCYRLKGFQENWSQPQTRREVQFNNLPSGHYELEVIAKIGNLSSQPIHIAIHLKPAFWEHWWFWVTIFLILAASIWGLAYNYYKRRNQKNIEELKREIKLNHLLIKSIRLKSIPHFNANVLAGIEYFMMNNSVEEANKYLTLYSRFTNSTLLDVDKPSRSLEEEIQYVRFYLSLEKLRYEENLSYSIQIEKDVDMHIQVPNMILHTYCENAVKHGLRNKPGKGHIYIEISQIKRGINLIVTDDGIGRQAALAFSSTSTKQGLSIMAQQIELYNQRNNEHIIQTITDLVTSDGKPCGTRFELYIPYHYNYF</sequence>
<keyword evidence="5" id="KW-1185">Reference proteome</keyword>
<dbReference type="InterPro" id="IPR036890">
    <property type="entry name" value="HATPase_C_sf"/>
</dbReference>
<feature type="domain" description="Two component regulator three Y" evidence="3">
    <location>
        <begin position="676"/>
        <end position="720"/>
    </location>
</feature>
<dbReference type="InterPro" id="IPR011123">
    <property type="entry name" value="Y_Y_Y"/>
</dbReference>
<dbReference type="InterPro" id="IPR011110">
    <property type="entry name" value="Reg_prop"/>
</dbReference>
<dbReference type="Gene3D" id="3.30.565.10">
    <property type="entry name" value="Histidine kinase-like ATPase, C-terminal domain"/>
    <property type="match status" value="1"/>
</dbReference>
<evidence type="ECO:0000313" key="4">
    <source>
        <dbReference type="EMBL" id="WWV66803.1"/>
    </source>
</evidence>
<dbReference type="PANTHER" id="PTHR34220">
    <property type="entry name" value="SENSOR HISTIDINE KINASE YPDA"/>
    <property type="match status" value="1"/>
</dbReference>
<keyword evidence="1" id="KW-1133">Transmembrane helix</keyword>
<evidence type="ECO:0000259" key="3">
    <source>
        <dbReference type="Pfam" id="PF07495"/>
    </source>
</evidence>
<dbReference type="Proteomes" id="UP001320603">
    <property type="component" value="Chromosome"/>
</dbReference>
<organism evidence="4 5">
    <name type="scientific">Parabacteroides absconsus</name>
    <dbReference type="NCBI Taxonomy" id="2951805"/>
    <lineage>
        <taxon>Bacteria</taxon>
        <taxon>Pseudomonadati</taxon>
        <taxon>Bacteroidota</taxon>
        <taxon>Bacteroidia</taxon>
        <taxon>Bacteroidales</taxon>
        <taxon>Tannerellaceae</taxon>
        <taxon>Parabacteroides</taxon>
    </lineage>
</organism>
<protein>
    <submittedName>
        <fullName evidence="4">Two-component regulator propeller domain-containing protein</fullName>
    </submittedName>
</protein>
<dbReference type="Pfam" id="PF07495">
    <property type="entry name" value="Y_Y_Y"/>
    <property type="match status" value="1"/>
</dbReference>
<dbReference type="InterPro" id="IPR010559">
    <property type="entry name" value="Sig_transdc_His_kin_internal"/>
</dbReference>
<evidence type="ECO:0000313" key="5">
    <source>
        <dbReference type="Proteomes" id="UP001320603"/>
    </source>
</evidence>
<gene>
    <name evidence="4" type="ORF">NEE14_002090</name>
</gene>
<reference evidence="4 5" key="1">
    <citation type="submission" date="2024-02" db="EMBL/GenBank/DDBJ databases">
        <title>Whole genome sequencing of Parabacteroides sp. AD58.</title>
        <authorList>
            <person name="Chaplin A.V."/>
            <person name="Pikina A.P."/>
            <person name="Sokolova S.R."/>
            <person name="Korostin D.O."/>
            <person name="Efimov B.A."/>
        </authorList>
    </citation>
    <scope>NUCLEOTIDE SEQUENCE [LARGE SCALE GENOMIC DNA]</scope>
    <source>
        <strain evidence="4 5">AD58</strain>
    </source>
</reference>
<evidence type="ECO:0000259" key="2">
    <source>
        <dbReference type="Pfam" id="PF06580"/>
    </source>
</evidence>
<feature type="transmembrane region" description="Helical" evidence="1">
    <location>
        <begin position="32"/>
        <end position="48"/>
    </location>
</feature>
<dbReference type="PANTHER" id="PTHR34220:SF7">
    <property type="entry name" value="SENSOR HISTIDINE KINASE YPDA"/>
    <property type="match status" value="1"/>
</dbReference>
<feature type="transmembrane region" description="Helical" evidence="1">
    <location>
        <begin position="743"/>
        <end position="765"/>
    </location>
</feature>
<name>A0ABZ2IN46_9BACT</name>
<dbReference type="Pfam" id="PF07494">
    <property type="entry name" value="Reg_prop"/>
    <property type="match status" value="1"/>
</dbReference>
<dbReference type="InterPro" id="IPR011047">
    <property type="entry name" value="Quinoprotein_ADH-like_sf"/>
</dbReference>
<dbReference type="SUPFAM" id="SSF55874">
    <property type="entry name" value="ATPase domain of HSP90 chaperone/DNA topoisomerase II/histidine kinase"/>
    <property type="match status" value="1"/>
</dbReference>
<dbReference type="RefSeq" id="WP_251967653.1">
    <property type="nucleotide sequence ID" value="NZ_CP146284.1"/>
</dbReference>
<dbReference type="Pfam" id="PF06580">
    <property type="entry name" value="His_kinase"/>
    <property type="match status" value="1"/>
</dbReference>
<proteinExistence type="predicted"/>
<dbReference type="Gene3D" id="2.130.10.10">
    <property type="entry name" value="YVTN repeat-like/Quinoprotein amine dehydrogenase"/>
    <property type="match status" value="3"/>
</dbReference>
<dbReference type="InterPro" id="IPR015943">
    <property type="entry name" value="WD40/YVTN_repeat-like_dom_sf"/>
</dbReference>
<dbReference type="EMBL" id="CP146284">
    <property type="protein sequence ID" value="WWV66803.1"/>
    <property type="molecule type" value="Genomic_DNA"/>
</dbReference>
<accession>A0ABZ2IN46</accession>
<dbReference type="InterPro" id="IPR013783">
    <property type="entry name" value="Ig-like_fold"/>
</dbReference>
<keyword evidence="1" id="KW-0812">Transmembrane</keyword>